<organism evidence="1 2">
    <name type="scientific">Cupriavidus necator (strain ATCC 43291 / DSM 13513 / CCUG 52238 / LMG 8453 / N-1)</name>
    <name type="common">Ralstonia eutropha</name>
    <dbReference type="NCBI Taxonomy" id="1042878"/>
    <lineage>
        <taxon>Bacteria</taxon>
        <taxon>Pseudomonadati</taxon>
        <taxon>Pseudomonadota</taxon>
        <taxon>Betaproteobacteria</taxon>
        <taxon>Burkholderiales</taxon>
        <taxon>Burkholderiaceae</taxon>
        <taxon>Cupriavidus</taxon>
    </lineage>
</organism>
<gene>
    <name evidence="1" type="ordered locus">CNE_1c19040</name>
</gene>
<dbReference type="HOGENOM" id="CLU_2823891_0_0_4"/>
<evidence type="ECO:0000313" key="1">
    <source>
        <dbReference type="EMBL" id="AEI77244.1"/>
    </source>
</evidence>
<sequence>MGWPGFQQVLGKGRITSITDPGSGSRIGAAGLAARAVCTGFSVQGSGHCRRNRLRPVAGCVRPVRT</sequence>
<dbReference type="EMBL" id="CP002877">
    <property type="protein sequence ID" value="AEI77244.1"/>
    <property type="molecule type" value="Genomic_DNA"/>
</dbReference>
<name>G0EXN7_CUPNN</name>
<accession>G0EXN7</accession>
<protein>
    <submittedName>
        <fullName evidence="1">Uncharacterized protein</fullName>
    </submittedName>
</protein>
<dbReference type="AlphaFoldDB" id="G0EXN7"/>
<reference evidence="1 2" key="1">
    <citation type="journal article" date="2011" name="J. Bacteriol.">
        <title>Complete genome sequence of the type strain Cupriavidus necator N-1.</title>
        <authorList>
            <person name="Poehlein A."/>
            <person name="Kusian B."/>
            <person name="Friedrich B."/>
            <person name="Daniel R."/>
            <person name="Bowien B."/>
        </authorList>
    </citation>
    <scope>NUCLEOTIDE SEQUENCE [LARGE SCALE GENOMIC DNA]</scope>
    <source>
        <strain evidence="2">ATCC 43291 / DSM 13513 / CCUG 52238 / LMG 8453 / N-1</strain>
    </source>
</reference>
<proteinExistence type="predicted"/>
<dbReference type="Proteomes" id="UP000006798">
    <property type="component" value="Chromosome 1"/>
</dbReference>
<dbReference type="KEGG" id="cnc:CNE_1c19040"/>
<evidence type="ECO:0000313" key="2">
    <source>
        <dbReference type="Proteomes" id="UP000006798"/>
    </source>
</evidence>